<comment type="caution">
    <text evidence="1">The sequence shown here is derived from an EMBL/GenBank/DDBJ whole genome shotgun (WGS) entry which is preliminary data.</text>
</comment>
<dbReference type="Proteomes" id="UP000676776">
    <property type="component" value="Unassembled WGS sequence"/>
</dbReference>
<evidence type="ECO:0000313" key="1">
    <source>
        <dbReference type="EMBL" id="MBO3118032.1"/>
    </source>
</evidence>
<sequence>MKKIVLLILVSIFVISCKNETKKAEDSKTNENLKPEIAKIQEENFDLRNDSIIFNSGTIENFDKNGNSIDVYWIGEEKDTVLRFYRKYDENKKLIGAEYYEQGDTEPSRDTVYLNQDGLKVEASLNTENQISWKSTITTDENENPVLKTYENGKG</sequence>
<keyword evidence="2" id="KW-1185">Reference proteome</keyword>
<proteinExistence type="predicted"/>
<evidence type="ECO:0008006" key="3">
    <source>
        <dbReference type="Google" id="ProtNLM"/>
    </source>
</evidence>
<accession>A0ABS3T5N0</accession>
<name>A0ABS3T5N0_9FLAO</name>
<organism evidence="1 2">
    <name type="scientific">Winogradskyella pelagia</name>
    <dbReference type="NCBI Taxonomy" id="2819984"/>
    <lineage>
        <taxon>Bacteria</taxon>
        <taxon>Pseudomonadati</taxon>
        <taxon>Bacteroidota</taxon>
        <taxon>Flavobacteriia</taxon>
        <taxon>Flavobacteriales</taxon>
        <taxon>Flavobacteriaceae</taxon>
        <taxon>Winogradskyella</taxon>
    </lineage>
</organism>
<dbReference type="PROSITE" id="PS51257">
    <property type="entry name" value="PROKAR_LIPOPROTEIN"/>
    <property type="match status" value="1"/>
</dbReference>
<gene>
    <name evidence="1" type="ORF">J4050_14840</name>
</gene>
<reference evidence="1 2" key="1">
    <citation type="submission" date="2021-03" db="EMBL/GenBank/DDBJ databases">
        <title>Winogradskyella sp. nov., isolated from costal sediment.</title>
        <authorList>
            <person name="Gao C."/>
        </authorList>
    </citation>
    <scope>NUCLEOTIDE SEQUENCE [LARGE SCALE GENOMIC DNA]</scope>
    <source>
        <strain evidence="1 2">DF17</strain>
    </source>
</reference>
<evidence type="ECO:0000313" key="2">
    <source>
        <dbReference type="Proteomes" id="UP000676776"/>
    </source>
</evidence>
<dbReference type="RefSeq" id="WP_208155407.1">
    <property type="nucleotide sequence ID" value="NZ_JAGEVF010000018.1"/>
</dbReference>
<protein>
    <recommendedName>
        <fullName evidence="3">Lipoprotein</fullName>
    </recommendedName>
</protein>
<dbReference type="EMBL" id="JAGEVF010000018">
    <property type="protein sequence ID" value="MBO3118032.1"/>
    <property type="molecule type" value="Genomic_DNA"/>
</dbReference>